<evidence type="ECO:0000259" key="11">
    <source>
        <dbReference type="PROSITE" id="PS51068"/>
    </source>
</evidence>
<dbReference type="OrthoDB" id="444592at2759"/>
<dbReference type="InterPro" id="IPR010979">
    <property type="entry name" value="Ribosomal_uS13-like_H2TH"/>
</dbReference>
<dbReference type="GO" id="GO:0006284">
    <property type="term" value="P:base-excision repair"/>
    <property type="evidence" value="ECO:0007669"/>
    <property type="project" value="InterPro"/>
</dbReference>
<dbReference type="SUPFAM" id="SSF46946">
    <property type="entry name" value="S13-like H2TH domain"/>
    <property type="match status" value="1"/>
</dbReference>
<keyword evidence="10" id="KW-0326">Glycosidase</keyword>
<dbReference type="InterPro" id="IPR002347">
    <property type="entry name" value="SDR_fam"/>
</dbReference>
<dbReference type="InterPro" id="IPR012319">
    <property type="entry name" value="FPG_cat"/>
</dbReference>
<evidence type="ECO:0000256" key="5">
    <source>
        <dbReference type="ARBA" id="ARBA00022857"/>
    </source>
</evidence>
<organism evidence="12 13">
    <name type="scientific">Rhizopus oryzae</name>
    <name type="common">Mucormycosis agent</name>
    <name type="synonym">Rhizopus arrhizus var. delemar</name>
    <dbReference type="NCBI Taxonomy" id="64495"/>
    <lineage>
        <taxon>Eukaryota</taxon>
        <taxon>Fungi</taxon>
        <taxon>Fungi incertae sedis</taxon>
        <taxon>Mucoromycota</taxon>
        <taxon>Mucoromycotina</taxon>
        <taxon>Mucoromycetes</taxon>
        <taxon>Mucorales</taxon>
        <taxon>Mucorineae</taxon>
        <taxon>Rhizopodaceae</taxon>
        <taxon>Rhizopus</taxon>
    </lineage>
</organism>
<evidence type="ECO:0000256" key="3">
    <source>
        <dbReference type="ARBA" id="ARBA00022763"/>
    </source>
</evidence>
<evidence type="ECO:0000256" key="8">
    <source>
        <dbReference type="ARBA" id="ARBA00023239"/>
    </source>
</evidence>
<dbReference type="SMART" id="SM00898">
    <property type="entry name" value="Fapy_DNA_glyco"/>
    <property type="match status" value="1"/>
</dbReference>
<dbReference type="FunFam" id="1.10.8.50:FF:000009">
    <property type="entry name" value="Formamidopyrimidine-DNA glycosylase"/>
    <property type="match status" value="1"/>
</dbReference>
<keyword evidence="6" id="KW-0238">DNA-binding</keyword>
<proteinExistence type="inferred from homology"/>
<evidence type="ECO:0000256" key="7">
    <source>
        <dbReference type="ARBA" id="ARBA00023204"/>
    </source>
</evidence>
<dbReference type="GO" id="GO:0005634">
    <property type="term" value="C:nucleus"/>
    <property type="evidence" value="ECO:0007669"/>
    <property type="project" value="TreeGrafter"/>
</dbReference>
<dbReference type="PANTHER" id="PTHR22993:SF9">
    <property type="entry name" value="FORMAMIDOPYRIMIDINE-DNA GLYCOSYLASE"/>
    <property type="match status" value="1"/>
</dbReference>
<dbReference type="SUPFAM" id="SSF51735">
    <property type="entry name" value="NAD(P)-binding Rossmann-fold domains"/>
    <property type="match status" value="1"/>
</dbReference>
<dbReference type="InterPro" id="IPR015886">
    <property type="entry name" value="H2TH_FPG"/>
</dbReference>
<evidence type="ECO:0000313" key="13">
    <source>
        <dbReference type="Proteomes" id="UP000716291"/>
    </source>
</evidence>
<keyword evidence="8" id="KW-0456">Lyase</keyword>
<evidence type="ECO:0000256" key="6">
    <source>
        <dbReference type="ARBA" id="ARBA00023125"/>
    </source>
</evidence>
<dbReference type="Pfam" id="PF01149">
    <property type="entry name" value="Fapy_DNA_glyco"/>
    <property type="match status" value="1"/>
</dbReference>
<dbReference type="PROSITE" id="PS51068">
    <property type="entry name" value="FPG_CAT"/>
    <property type="match status" value="1"/>
</dbReference>
<dbReference type="EMBL" id="JAANQT010000494">
    <property type="protein sequence ID" value="KAG1310533.1"/>
    <property type="molecule type" value="Genomic_DNA"/>
</dbReference>
<keyword evidence="4" id="KW-0378">Hydrolase</keyword>
<dbReference type="InterPro" id="IPR036291">
    <property type="entry name" value="NAD(P)-bd_dom_sf"/>
</dbReference>
<dbReference type="GO" id="GO:0008270">
    <property type="term" value="F:zinc ion binding"/>
    <property type="evidence" value="ECO:0007669"/>
    <property type="project" value="InterPro"/>
</dbReference>
<dbReference type="SUPFAM" id="SSF81624">
    <property type="entry name" value="N-terminal domain of MutM-like DNA repair proteins"/>
    <property type="match status" value="1"/>
</dbReference>
<keyword evidence="5" id="KW-0521">NADP</keyword>
<accession>A0A9P6XCE4</accession>
<gene>
    <name evidence="12" type="ORF">G6F64_004485</name>
</gene>
<dbReference type="Pfam" id="PF06831">
    <property type="entry name" value="H2TH"/>
    <property type="match status" value="1"/>
</dbReference>
<keyword evidence="13" id="KW-1185">Reference proteome</keyword>
<dbReference type="PANTHER" id="PTHR22993">
    <property type="entry name" value="FORMAMIDOPYRIMIDINE-DNA GLYCOSYLASE"/>
    <property type="match status" value="1"/>
</dbReference>
<dbReference type="Gene3D" id="1.10.8.50">
    <property type="match status" value="1"/>
</dbReference>
<dbReference type="PROSITE" id="PS00061">
    <property type="entry name" value="ADH_SHORT"/>
    <property type="match status" value="1"/>
</dbReference>
<dbReference type="InterPro" id="IPR020904">
    <property type="entry name" value="Sc_DH/Rdtase_CS"/>
</dbReference>
<comment type="caution">
    <text evidence="12">The sequence shown here is derived from an EMBL/GenBank/DDBJ whole genome shotgun (WGS) entry which is preliminary data.</text>
</comment>
<evidence type="ECO:0000256" key="10">
    <source>
        <dbReference type="ARBA" id="ARBA00023295"/>
    </source>
</evidence>
<evidence type="ECO:0000313" key="12">
    <source>
        <dbReference type="EMBL" id="KAG1310533.1"/>
    </source>
</evidence>
<keyword evidence="3" id="KW-0227">DNA damage</keyword>
<dbReference type="GO" id="GO:0003684">
    <property type="term" value="F:damaged DNA binding"/>
    <property type="evidence" value="ECO:0007669"/>
    <property type="project" value="InterPro"/>
</dbReference>
<keyword evidence="7" id="KW-0234">DNA repair</keyword>
<dbReference type="GO" id="GO:0016829">
    <property type="term" value="F:lyase activity"/>
    <property type="evidence" value="ECO:0007669"/>
    <property type="project" value="UniProtKB-KW"/>
</dbReference>
<dbReference type="AlphaFoldDB" id="A0A9P6XCE4"/>
<dbReference type="PRINTS" id="PR00081">
    <property type="entry name" value="GDHRDH"/>
</dbReference>
<dbReference type="SMART" id="SM01232">
    <property type="entry name" value="H2TH"/>
    <property type="match status" value="1"/>
</dbReference>
<evidence type="ECO:0000256" key="4">
    <source>
        <dbReference type="ARBA" id="ARBA00022801"/>
    </source>
</evidence>
<reference evidence="12" key="1">
    <citation type="journal article" date="2020" name="Microb. Genom.">
        <title>Genetic diversity of clinical and environmental Mucorales isolates obtained from an investigation of mucormycosis cases among solid organ transplant recipients.</title>
        <authorList>
            <person name="Nguyen M.H."/>
            <person name="Kaul D."/>
            <person name="Muto C."/>
            <person name="Cheng S.J."/>
            <person name="Richter R.A."/>
            <person name="Bruno V.M."/>
            <person name="Liu G."/>
            <person name="Beyhan S."/>
            <person name="Sundermann A.J."/>
            <person name="Mounaud S."/>
            <person name="Pasculle A.W."/>
            <person name="Nierman W.C."/>
            <person name="Driscoll E."/>
            <person name="Cumbie R."/>
            <person name="Clancy C.J."/>
            <person name="Dupont C.L."/>
        </authorList>
    </citation>
    <scope>NUCLEOTIDE SEQUENCE</scope>
    <source>
        <strain evidence="12">GL11</strain>
    </source>
</reference>
<dbReference type="Proteomes" id="UP000716291">
    <property type="component" value="Unassembled WGS sequence"/>
</dbReference>
<evidence type="ECO:0000256" key="9">
    <source>
        <dbReference type="ARBA" id="ARBA00023268"/>
    </source>
</evidence>
<dbReference type="GO" id="GO:0008534">
    <property type="term" value="F:oxidized purine nucleobase lesion DNA N-glycosylase activity"/>
    <property type="evidence" value="ECO:0007669"/>
    <property type="project" value="UniProtKB-EC"/>
</dbReference>
<comment type="catalytic activity">
    <reaction evidence="1">
        <text>Hydrolysis of DNA containing ring-opened 7-methylguanine residues, releasing 2,6-diamino-4-hydroxy-5-(N-methyl)formamidopyrimidine.</text>
        <dbReference type="EC" id="3.2.2.23"/>
    </reaction>
</comment>
<sequence length="633" mass="71269">MPEIAEVERARLRIHRQAIDYKIINVKTNPDHLVFAGKSDEDFANSILSKTLVETKRWGKYFVLLFNEGPHIVAHLGMTGGIRFEHEEKEWPPRFWKLLITFEDPATGKIVNFGFKDPRRLSRLRLIDGDPMKVEPISKLGFDPVLNMPSFEEFSELVRKRAVPTKTLLLDQSFSAGVGNWVADEILFQAKIHPAQHSNTLTKEELLSLYDKTKYVCETAVAVEADESKFPQDWLMKYRWNKGRGLGKGVLPDGQILKFETVGGRTSAFSPVRQILRQTKMTKTKVIKKMTTKKAKPVAKMEKESLDEIEEAETVIISRTRNVSKYNLRQINLNQKRIKNRTKQLKPKKERVVILGCSSGIGKECALQYASRGAKLILFARRAELLQKLQVECKDLGASDVHFMDGDVTIESDLEKLAEFTKEKLQGADTVIYCAGMLSVRSFLESCGIEIDSKTKVVKTKTTEKNALSEALETITTINYFAAVWTAKLFLPMLIESSVSPNFLVVSSIAGKAGAPTRALYAGSKHALHGFFDSLRVELRPLDVHIGLICPGTVDTNLRQFAVDKSLGQGDISGSTKNKLSANHVARRIILASDLREREVYIPAWFGYLALWAKLLASPLVDYFAARKYKTKT</sequence>
<dbReference type="Pfam" id="PF00106">
    <property type="entry name" value="adh_short"/>
    <property type="match status" value="1"/>
</dbReference>
<dbReference type="Gene3D" id="3.20.190.10">
    <property type="entry name" value="MutM-like, N-terminal"/>
    <property type="match status" value="1"/>
</dbReference>
<feature type="domain" description="Formamidopyrimidine-DNA glycosylase catalytic" evidence="11">
    <location>
        <begin position="2"/>
        <end position="122"/>
    </location>
</feature>
<dbReference type="GO" id="GO:0003906">
    <property type="term" value="F:DNA-(apurinic or apyrimidinic site) endonuclease activity"/>
    <property type="evidence" value="ECO:0007669"/>
    <property type="project" value="InterPro"/>
</dbReference>
<evidence type="ECO:0000256" key="1">
    <source>
        <dbReference type="ARBA" id="ARBA00001668"/>
    </source>
</evidence>
<protein>
    <recommendedName>
        <fullName evidence="11">Formamidopyrimidine-DNA glycosylase catalytic domain-containing protein</fullName>
    </recommendedName>
</protein>
<keyword evidence="9" id="KW-0511">Multifunctional enzyme</keyword>
<dbReference type="InterPro" id="IPR035937">
    <property type="entry name" value="FPG_N"/>
</dbReference>
<evidence type="ECO:0000256" key="2">
    <source>
        <dbReference type="ARBA" id="ARBA00009409"/>
    </source>
</evidence>
<name>A0A9P6XCE4_RHIOR</name>
<dbReference type="Gene3D" id="3.40.50.720">
    <property type="entry name" value="NAD(P)-binding Rossmann-like Domain"/>
    <property type="match status" value="1"/>
</dbReference>
<comment type="similarity">
    <text evidence="2">Belongs to the FPG family.</text>
</comment>